<protein>
    <submittedName>
        <fullName evidence="2">Uncharacterized protein</fullName>
    </submittedName>
</protein>
<accession>A0A5J4NJK3</accession>
<comment type="caution">
    <text evidence="2">The sequence shown here is derived from an EMBL/GenBank/DDBJ whole genome shotgun (WGS) entry which is preliminary data.</text>
</comment>
<sequence>RFVEILDDKFSKALKKSSQVVGPARTLVLSWSRSAFFWGAGAGLMALYFVDWRVLFSRIPGYRRKFKVDDINTN</sequence>
<evidence type="ECO:0000256" key="1">
    <source>
        <dbReference type="SAM" id="Phobius"/>
    </source>
</evidence>
<keyword evidence="3" id="KW-1185">Reference proteome</keyword>
<feature type="transmembrane region" description="Helical" evidence="1">
    <location>
        <begin position="35"/>
        <end position="56"/>
    </location>
</feature>
<dbReference type="GO" id="GO:0005739">
    <property type="term" value="C:mitochondrion"/>
    <property type="evidence" value="ECO:0007669"/>
    <property type="project" value="GOC"/>
</dbReference>
<dbReference type="GO" id="GO:0006122">
    <property type="term" value="P:mitochondrial electron transport, ubiquinol to cytochrome c"/>
    <property type="evidence" value="ECO:0007669"/>
    <property type="project" value="InterPro"/>
</dbReference>
<dbReference type="InterPro" id="IPR015089">
    <property type="entry name" value="UQCR"/>
</dbReference>
<dbReference type="InterPro" id="IPR029027">
    <property type="entry name" value="Single_a-helix_sf"/>
</dbReference>
<dbReference type="Gene3D" id="1.20.5.220">
    <property type="match status" value="1"/>
</dbReference>
<name>A0A5J4NJK3_9TREM</name>
<gene>
    <name evidence="2" type="ORF">DEA37_0015139</name>
</gene>
<keyword evidence="1" id="KW-1133">Transmembrane helix</keyword>
<proteinExistence type="predicted"/>
<evidence type="ECO:0000313" key="2">
    <source>
        <dbReference type="EMBL" id="KAA3675539.1"/>
    </source>
</evidence>
<reference evidence="2 3" key="1">
    <citation type="journal article" date="2019" name="Gigascience">
        <title>Whole-genome sequence of the oriental lung fluke Paragonimus westermani.</title>
        <authorList>
            <person name="Oey H."/>
            <person name="Zakrzewski M."/>
            <person name="Narain K."/>
            <person name="Devi K.R."/>
            <person name="Agatsuma T."/>
            <person name="Nawaratna S."/>
            <person name="Gobert G.N."/>
            <person name="Jones M.K."/>
            <person name="Ragan M.A."/>
            <person name="McManus D.P."/>
            <person name="Krause L."/>
        </authorList>
    </citation>
    <scope>NUCLEOTIDE SEQUENCE [LARGE SCALE GENOMIC DNA]</scope>
    <source>
        <strain evidence="2 3">IND2009</strain>
    </source>
</reference>
<evidence type="ECO:0000313" key="3">
    <source>
        <dbReference type="Proteomes" id="UP000324629"/>
    </source>
</evidence>
<dbReference type="Pfam" id="PF08997">
    <property type="entry name" value="UCR_6-4kD"/>
    <property type="match status" value="1"/>
</dbReference>
<dbReference type="AlphaFoldDB" id="A0A5J4NJK3"/>
<organism evidence="2 3">
    <name type="scientific">Paragonimus westermani</name>
    <dbReference type="NCBI Taxonomy" id="34504"/>
    <lineage>
        <taxon>Eukaryota</taxon>
        <taxon>Metazoa</taxon>
        <taxon>Spiralia</taxon>
        <taxon>Lophotrochozoa</taxon>
        <taxon>Platyhelminthes</taxon>
        <taxon>Trematoda</taxon>
        <taxon>Digenea</taxon>
        <taxon>Plagiorchiida</taxon>
        <taxon>Troglotremata</taxon>
        <taxon>Troglotrematidae</taxon>
        <taxon>Paragonimus</taxon>
    </lineage>
</organism>
<feature type="non-terminal residue" evidence="2">
    <location>
        <position position="1"/>
    </location>
</feature>
<dbReference type="Proteomes" id="UP000324629">
    <property type="component" value="Unassembled WGS sequence"/>
</dbReference>
<dbReference type="SUPFAM" id="SSF81518">
    <property type="entry name" value="Subunit XI (6.4 kDa protein) of cytochrome bc1 complex (Ubiquinol-cytochrome c reductase)"/>
    <property type="match status" value="1"/>
</dbReference>
<dbReference type="EMBL" id="QNGE01002465">
    <property type="protein sequence ID" value="KAA3675539.1"/>
    <property type="molecule type" value="Genomic_DNA"/>
</dbReference>
<keyword evidence="1" id="KW-0812">Transmembrane</keyword>
<keyword evidence="1" id="KW-0472">Membrane</keyword>
<feature type="non-terminal residue" evidence="2">
    <location>
        <position position="74"/>
    </location>
</feature>